<feature type="region of interest" description="Disordered" evidence="1">
    <location>
        <begin position="90"/>
        <end position="121"/>
    </location>
</feature>
<feature type="compositionally biased region" description="Polar residues" evidence="1">
    <location>
        <begin position="108"/>
        <end position="121"/>
    </location>
</feature>
<dbReference type="EMBL" id="JAACJM010000154">
    <property type="protein sequence ID" value="KAF5342867.1"/>
    <property type="molecule type" value="Genomic_DNA"/>
</dbReference>
<comment type="caution">
    <text evidence="2">The sequence shown here is derived from an EMBL/GenBank/DDBJ whole genome shotgun (WGS) entry which is preliminary data.</text>
</comment>
<feature type="compositionally biased region" description="Low complexity" evidence="1">
    <location>
        <begin position="93"/>
        <end position="107"/>
    </location>
</feature>
<sequence length="303" mass="33104">MADAEPTPQAVPIYFQCAKIISLEPGEVIIVRSSNGQGSTVIHAPLYTPPSSLYDIPSNTKPGFAYIVTRWPPTDPTLVPPPCHRYVWEPNTSSSPPSSPSLSSESSFAPTATSVAPTGTQVQLDATMQRERTPALAGPSSDVPPAYNTVVPRRMPDGRVWVYCAWNHVPSAADLAAYWPHEMYQRCILVTEGCRVGVFPDWTIARVFVERVSNAKYKAYKHFSDALQEYSLALEAVPPRSSPRVTSVPATADRSLVDFDDPSLTGDIEIAKDSHTRIFIFPRGSPESSKLIGAIDISDTEDE</sequence>
<evidence type="ECO:0000313" key="3">
    <source>
        <dbReference type="Proteomes" id="UP000559256"/>
    </source>
</evidence>
<dbReference type="SUPFAM" id="SSF55658">
    <property type="entry name" value="L9 N-domain-like"/>
    <property type="match status" value="1"/>
</dbReference>
<dbReference type="InterPro" id="IPR009027">
    <property type="entry name" value="Ribosomal_bL9/RNase_H1_N"/>
</dbReference>
<evidence type="ECO:0000256" key="1">
    <source>
        <dbReference type="SAM" id="MobiDB-lite"/>
    </source>
</evidence>
<protein>
    <submittedName>
        <fullName evidence="2">Uncharacterized protein</fullName>
    </submittedName>
</protein>
<reference evidence="2 3" key="1">
    <citation type="journal article" date="2020" name="ISME J.">
        <title>Uncovering the hidden diversity of litter-decomposition mechanisms in mushroom-forming fungi.</title>
        <authorList>
            <person name="Floudas D."/>
            <person name="Bentzer J."/>
            <person name="Ahren D."/>
            <person name="Johansson T."/>
            <person name="Persson P."/>
            <person name="Tunlid A."/>
        </authorList>
    </citation>
    <scope>NUCLEOTIDE SEQUENCE [LARGE SCALE GENOMIC DNA]</scope>
    <source>
        <strain evidence="2 3">CBS 291.85</strain>
    </source>
</reference>
<proteinExistence type="predicted"/>
<accession>A0A8H5FNC6</accession>
<gene>
    <name evidence="2" type="ORF">D9758_016102</name>
</gene>
<name>A0A8H5FNC6_9AGAR</name>
<organism evidence="2 3">
    <name type="scientific">Tetrapyrgos nigripes</name>
    <dbReference type="NCBI Taxonomy" id="182062"/>
    <lineage>
        <taxon>Eukaryota</taxon>
        <taxon>Fungi</taxon>
        <taxon>Dikarya</taxon>
        <taxon>Basidiomycota</taxon>
        <taxon>Agaricomycotina</taxon>
        <taxon>Agaricomycetes</taxon>
        <taxon>Agaricomycetidae</taxon>
        <taxon>Agaricales</taxon>
        <taxon>Marasmiineae</taxon>
        <taxon>Marasmiaceae</taxon>
        <taxon>Tetrapyrgos</taxon>
    </lineage>
</organism>
<keyword evidence="3" id="KW-1185">Reference proteome</keyword>
<evidence type="ECO:0000313" key="2">
    <source>
        <dbReference type="EMBL" id="KAF5342867.1"/>
    </source>
</evidence>
<dbReference type="AlphaFoldDB" id="A0A8H5FNC6"/>
<dbReference type="Proteomes" id="UP000559256">
    <property type="component" value="Unassembled WGS sequence"/>
</dbReference>